<evidence type="ECO:0000313" key="2">
    <source>
        <dbReference type="Proteomes" id="UP001589733"/>
    </source>
</evidence>
<organism evidence="1 2">
    <name type="scientific">Deinococcus oregonensis</name>
    <dbReference type="NCBI Taxonomy" id="1805970"/>
    <lineage>
        <taxon>Bacteria</taxon>
        <taxon>Thermotogati</taxon>
        <taxon>Deinococcota</taxon>
        <taxon>Deinococci</taxon>
        <taxon>Deinococcales</taxon>
        <taxon>Deinococcaceae</taxon>
        <taxon>Deinococcus</taxon>
    </lineage>
</organism>
<dbReference type="EMBL" id="JBHLYR010000059">
    <property type="protein sequence ID" value="MFB9994056.1"/>
    <property type="molecule type" value="Genomic_DNA"/>
</dbReference>
<protein>
    <submittedName>
        <fullName evidence="1">Uncharacterized protein</fullName>
    </submittedName>
</protein>
<name>A0ABV6B6I5_9DEIO</name>
<gene>
    <name evidence="1" type="ORF">ACFFLM_19035</name>
</gene>
<comment type="caution">
    <text evidence="1">The sequence shown here is derived from an EMBL/GenBank/DDBJ whole genome shotgun (WGS) entry which is preliminary data.</text>
</comment>
<proteinExistence type="predicted"/>
<keyword evidence="2" id="KW-1185">Reference proteome</keyword>
<evidence type="ECO:0000313" key="1">
    <source>
        <dbReference type="EMBL" id="MFB9994056.1"/>
    </source>
</evidence>
<dbReference type="RefSeq" id="WP_380014084.1">
    <property type="nucleotide sequence ID" value="NZ_JBHLYR010000059.1"/>
</dbReference>
<dbReference type="Proteomes" id="UP001589733">
    <property type="component" value="Unassembled WGS sequence"/>
</dbReference>
<sequence length="273" mass="31353">MTPLILRSKAIRQLVHLIIDGPTGYRGLKNLETLFHQLGYPIDLLLPESRIKYSTRVLMQVQEDRQLPRLLLELVQSSNSEQVQRQMQAAISDILLPYGFSLERERETAAFRMAPTAVPVPPPTPQELSVPLFQNLPLSEEEVALLEDRWNEAVALHHAGALRMTLLALSLILEHVLSAFLNQFFQQARSSRYAPHSSLPFRDWNLAALLDVAADKGWIRLKKDDLPYRVRYYREYVSPARELREAPLLNVNMVNQTWQQVRRALEDLQVASS</sequence>
<reference evidence="1 2" key="1">
    <citation type="submission" date="2024-09" db="EMBL/GenBank/DDBJ databases">
        <authorList>
            <person name="Sun Q."/>
            <person name="Mori K."/>
        </authorList>
    </citation>
    <scope>NUCLEOTIDE SEQUENCE [LARGE SCALE GENOMIC DNA]</scope>
    <source>
        <strain evidence="1 2">JCM 13503</strain>
    </source>
</reference>
<accession>A0ABV6B6I5</accession>